<comment type="catalytic activity">
    <reaction evidence="1">
        <text>ATP + protein L-histidine = ADP + protein N-phospho-L-histidine.</text>
        <dbReference type="EC" id="2.7.13.3"/>
    </reaction>
</comment>
<accession>A0ABV9LMX7</accession>
<name>A0ABV9LMX7_9ACTN</name>
<dbReference type="PANTHER" id="PTHR24421:SF10">
    <property type="entry name" value="NITRATE_NITRITE SENSOR PROTEIN NARQ"/>
    <property type="match status" value="1"/>
</dbReference>
<keyword evidence="9" id="KW-0812">Transmembrane</keyword>
<feature type="domain" description="Histidine kinase/HSP90-like ATPase" evidence="10">
    <location>
        <begin position="307"/>
        <end position="403"/>
    </location>
</feature>
<keyword evidence="6 11" id="KW-0418">Kinase</keyword>
<dbReference type="Proteomes" id="UP001596025">
    <property type="component" value="Unassembled WGS sequence"/>
</dbReference>
<dbReference type="Gene3D" id="3.30.565.10">
    <property type="entry name" value="Histidine kinase-like ATPase, C-terminal domain"/>
    <property type="match status" value="1"/>
</dbReference>
<dbReference type="Pfam" id="PF23539">
    <property type="entry name" value="DUF7134"/>
    <property type="match status" value="1"/>
</dbReference>
<evidence type="ECO:0000256" key="3">
    <source>
        <dbReference type="ARBA" id="ARBA00022553"/>
    </source>
</evidence>
<dbReference type="InterPro" id="IPR050482">
    <property type="entry name" value="Sensor_HK_TwoCompSys"/>
</dbReference>
<feature type="transmembrane region" description="Helical" evidence="9">
    <location>
        <begin position="79"/>
        <end position="104"/>
    </location>
</feature>
<evidence type="ECO:0000256" key="9">
    <source>
        <dbReference type="SAM" id="Phobius"/>
    </source>
</evidence>
<evidence type="ECO:0000256" key="4">
    <source>
        <dbReference type="ARBA" id="ARBA00022679"/>
    </source>
</evidence>
<dbReference type="GO" id="GO:0016301">
    <property type="term" value="F:kinase activity"/>
    <property type="evidence" value="ECO:0007669"/>
    <property type="project" value="UniProtKB-KW"/>
</dbReference>
<dbReference type="PANTHER" id="PTHR24421">
    <property type="entry name" value="NITRATE/NITRITE SENSOR PROTEIN NARX-RELATED"/>
    <property type="match status" value="1"/>
</dbReference>
<keyword evidence="8" id="KW-0902">Two-component regulatory system</keyword>
<dbReference type="Gene3D" id="1.20.5.1930">
    <property type="match status" value="1"/>
</dbReference>
<evidence type="ECO:0000256" key="6">
    <source>
        <dbReference type="ARBA" id="ARBA00022777"/>
    </source>
</evidence>
<evidence type="ECO:0000256" key="8">
    <source>
        <dbReference type="ARBA" id="ARBA00023012"/>
    </source>
</evidence>
<proteinExistence type="predicted"/>
<comment type="caution">
    <text evidence="11">The sequence shown here is derived from an EMBL/GenBank/DDBJ whole genome shotgun (WGS) entry which is preliminary data.</text>
</comment>
<evidence type="ECO:0000256" key="2">
    <source>
        <dbReference type="ARBA" id="ARBA00012438"/>
    </source>
</evidence>
<dbReference type="InterPro" id="IPR055558">
    <property type="entry name" value="DUF7134"/>
</dbReference>
<protein>
    <recommendedName>
        <fullName evidence="2">histidine kinase</fullName>
        <ecNumber evidence="2">2.7.13.3</ecNumber>
    </recommendedName>
</protein>
<evidence type="ECO:0000256" key="1">
    <source>
        <dbReference type="ARBA" id="ARBA00000085"/>
    </source>
</evidence>
<evidence type="ECO:0000259" key="10">
    <source>
        <dbReference type="SMART" id="SM00387"/>
    </source>
</evidence>
<dbReference type="Pfam" id="PF07730">
    <property type="entry name" value="HisKA_3"/>
    <property type="match status" value="1"/>
</dbReference>
<evidence type="ECO:0000313" key="11">
    <source>
        <dbReference type="EMBL" id="MFC4694455.1"/>
    </source>
</evidence>
<dbReference type="EMBL" id="JBHSGR010000014">
    <property type="protein sequence ID" value="MFC4694455.1"/>
    <property type="molecule type" value="Genomic_DNA"/>
</dbReference>
<dbReference type="SUPFAM" id="SSF55874">
    <property type="entry name" value="ATPase domain of HSP90 chaperone/DNA topoisomerase II/histidine kinase"/>
    <property type="match status" value="1"/>
</dbReference>
<dbReference type="InterPro" id="IPR003594">
    <property type="entry name" value="HATPase_dom"/>
</dbReference>
<feature type="transmembrane region" description="Helical" evidence="9">
    <location>
        <begin position="12"/>
        <end position="34"/>
    </location>
</feature>
<dbReference type="EC" id="2.7.13.3" evidence="2"/>
<dbReference type="Pfam" id="PF02518">
    <property type="entry name" value="HATPase_c"/>
    <property type="match status" value="1"/>
</dbReference>
<organism evidence="11 12">
    <name type="scientific">Geodermatophilus arenarius</name>
    <dbReference type="NCBI Taxonomy" id="1137990"/>
    <lineage>
        <taxon>Bacteria</taxon>
        <taxon>Bacillati</taxon>
        <taxon>Actinomycetota</taxon>
        <taxon>Actinomycetes</taxon>
        <taxon>Geodermatophilales</taxon>
        <taxon>Geodermatophilaceae</taxon>
        <taxon>Geodermatophilus</taxon>
    </lineage>
</organism>
<dbReference type="InterPro" id="IPR036890">
    <property type="entry name" value="HATPase_C_sf"/>
</dbReference>
<feature type="transmembrane region" description="Helical" evidence="9">
    <location>
        <begin position="46"/>
        <end position="67"/>
    </location>
</feature>
<evidence type="ECO:0000256" key="7">
    <source>
        <dbReference type="ARBA" id="ARBA00022840"/>
    </source>
</evidence>
<evidence type="ECO:0000313" key="12">
    <source>
        <dbReference type="Proteomes" id="UP001596025"/>
    </source>
</evidence>
<keyword evidence="4" id="KW-0808">Transferase</keyword>
<dbReference type="RefSeq" id="WP_387989524.1">
    <property type="nucleotide sequence ID" value="NZ_JBHSGR010000014.1"/>
</dbReference>
<sequence>MPGGRPDRVRRALPWAVDGVLTAALAVLHAGRLLGAPTAAVGERPIDALAWVLGAAATLPVLARRWVPWTVLVLTSSAMVGFVALGYPPSLSGYAVLVALYGVAAQCPRRLSVPAVLFAALPMLVVYLQWSAEYTWGSALQDALLAGAAWSLGDAARTRRLQADALAERAREAELNREAHGREAVAQERLRIARELHDVMAHSMSVIAVQAGVGRHVMDRDPETARKALGVIEDSSRRTLTEMRQLLGVLRVDDGSVAGSGGTVPAPADRAPQPGLDRLEELLAGARATGLVVTLTVTGTARSLSPQLDLAAYRILQEGLTNAAKHAGPAEIRVVLDWQGTDLVIDVSDDGRGPVGGRRSRTPGGGYGLIGLRERATSVGGELHAGPEPRGGFRIRARLPLEAESATTSGSGS</sequence>
<gene>
    <name evidence="11" type="ORF">ACFO3M_13730</name>
</gene>
<keyword evidence="9" id="KW-1133">Transmembrane helix</keyword>
<dbReference type="SMART" id="SM00387">
    <property type="entry name" value="HATPase_c"/>
    <property type="match status" value="1"/>
</dbReference>
<keyword evidence="5" id="KW-0547">Nucleotide-binding</keyword>
<dbReference type="InterPro" id="IPR011712">
    <property type="entry name" value="Sig_transdc_His_kin_sub3_dim/P"/>
</dbReference>
<keyword evidence="7" id="KW-0067">ATP-binding</keyword>
<dbReference type="CDD" id="cd16917">
    <property type="entry name" value="HATPase_UhpB-NarQ-NarX-like"/>
    <property type="match status" value="1"/>
</dbReference>
<reference evidence="12" key="1">
    <citation type="journal article" date="2019" name="Int. J. Syst. Evol. Microbiol.">
        <title>The Global Catalogue of Microorganisms (GCM) 10K type strain sequencing project: providing services to taxonomists for standard genome sequencing and annotation.</title>
        <authorList>
            <consortium name="The Broad Institute Genomics Platform"/>
            <consortium name="The Broad Institute Genome Sequencing Center for Infectious Disease"/>
            <person name="Wu L."/>
            <person name="Ma J."/>
        </authorList>
    </citation>
    <scope>NUCLEOTIDE SEQUENCE [LARGE SCALE GENOMIC DNA]</scope>
    <source>
        <strain evidence="12">CCUG 62763</strain>
    </source>
</reference>
<evidence type="ECO:0000256" key="5">
    <source>
        <dbReference type="ARBA" id="ARBA00022741"/>
    </source>
</evidence>
<keyword evidence="3" id="KW-0597">Phosphoprotein</keyword>
<keyword evidence="12" id="KW-1185">Reference proteome</keyword>
<keyword evidence="9" id="KW-0472">Membrane</keyword>
<feature type="transmembrane region" description="Helical" evidence="9">
    <location>
        <begin position="111"/>
        <end position="130"/>
    </location>
</feature>